<reference evidence="7" key="1">
    <citation type="journal article" date="2020" name="MBio">
        <title>Horizontal gene transfer to a defensive symbiont with a reduced genome amongst a multipartite beetle microbiome.</title>
        <authorList>
            <person name="Waterworth S.C."/>
            <person name="Florez L.V."/>
            <person name="Rees E.R."/>
            <person name="Hertweck C."/>
            <person name="Kaltenpoth M."/>
            <person name="Kwan J.C."/>
        </authorList>
    </citation>
    <scope>NUCLEOTIDE SEQUENCE [LARGE SCALE GENOMIC DNA]</scope>
</reference>
<evidence type="ECO:0000313" key="6">
    <source>
        <dbReference type="EMBL" id="KAF1041668.1"/>
    </source>
</evidence>
<protein>
    <submittedName>
        <fullName evidence="6">Glycine cleavage system transcriptional activator</fullName>
    </submittedName>
</protein>
<evidence type="ECO:0000256" key="4">
    <source>
        <dbReference type="ARBA" id="ARBA00023163"/>
    </source>
</evidence>
<dbReference type="AlphaFoldDB" id="A0A7V8JTH5"/>
<dbReference type="PANTHER" id="PTHR30537:SF26">
    <property type="entry name" value="GLYCINE CLEAVAGE SYSTEM TRANSCRIPTIONAL ACTIVATOR"/>
    <property type="match status" value="1"/>
</dbReference>
<dbReference type="Pfam" id="PF00126">
    <property type="entry name" value="HTH_1"/>
    <property type="match status" value="1"/>
</dbReference>
<evidence type="ECO:0000256" key="3">
    <source>
        <dbReference type="ARBA" id="ARBA00023125"/>
    </source>
</evidence>
<dbReference type="InterPro" id="IPR036388">
    <property type="entry name" value="WH-like_DNA-bd_sf"/>
</dbReference>
<dbReference type="InterPro" id="IPR000847">
    <property type="entry name" value="LysR_HTH_N"/>
</dbReference>
<keyword evidence="4" id="KW-0804">Transcription</keyword>
<dbReference type="Pfam" id="PF03466">
    <property type="entry name" value="LysR_substrate"/>
    <property type="match status" value="1"/>
</dbReference>
<dbReference type="InterPro" id="IPR005119">
    <property type="entry name" value="LysR_subst-bd"/>
</dbReference>
<dbReference type="Gene3D" id="1.10.10.10">
    <property type="entry name" value="Winged helix-like DNA-binding domain superfamily/Winged helix DNA-binding domain"/>
    <property type="match status" value="1"/>
</dbReference>
<comment type="caution">
    <text evidence="6">The sequence shown here is derived from an EMBL/GenBank/DDBJ whole genome shotgun (WGS) entry which is preliminary data.</text>
</comment>
<proteinExistence type="inferred from homology"/>
<evidence type="ECO:0000256" key="1">
    <source>
        <dbReference type="ARBA" id="ARBA00009437"/>
    </source>
</evidence>
<dbReference type="EMBL" id="WNDX01000111">
    <property type="protein sequence ID" value="KAF1041668.1"/>
    <property type="molecule type" value="Genomic_DNA"/>
</dbReference>
<dbReference type="GO" id="GO:0043565">
    <property type="term" value="F:sequence-specific DNA binding"/>
    <property type="evidence" value="ECO:0007669"/>
    <property type="project" value="TreeGrafter"/>
</dbReference>
<dbReference type="SUPFAM" id="SSF53850">
    <property type="entry name" value="Periplasmic binding protein-like II"/>
    <property type="match status" value="1"/>
</dbReference>
<organism evidence="6 7">
    <name type="scientific">Herbaspirillum frisingense</name>
    <dbReference type="NCBI Taxonomy" id="92645"/>
    <lineage>
        <taxon>Bacteria</taxon>
        <taxon>Pseudomonadati</taxon>
        <taxon>Pseudomonadota</taxon>
        <taxon>Betaproteobacteria</taxon>
        <taxon>Burkholderiales</taxon>
        <taxon>Oxalobacteraceae</taxon>
        <taxon>Herbaspirillum</taxon>
    </lineage>
</organism>
<dbReference type="InterPro" id="IPR058163">
    <property type="entry name" value="LysR-type_TF_proteobact-type"/>
</dbReference>
<dbReference type="PROSITE" id="PS50931">
    <property type="entry name" value="HTH_LYSR"/>
    <property type="match status" value="1"/>
</dbReference>
<dbReference type="PRINTS" id="PR00039">
    <property type="entry name" value="HTHLYSR"/>
</dbReference>
<keyword evidence="2" id="KW-0805">Transcription regulation</keyword>
<keyword evidence="3" id="KW-0238">DNA-binding</keyword>
<evidence type="ECO:0000256" key="2">
    <source>
        <dbReference type="ARBA" id="ARBA00023015"/>
    </source>
</evidence>
<gene>
    <name evidence="6" type="primary">gcvA_8</name>
    <name evidence="6" type="ORF">GAK35_03176</name>
</gene>
<dbReference type="FunFam" id="1.10.10.10:FF:000038">
    <property type="entry name" value="Glycine cleavage system transcriptional activator"/>
    <property type="match status" value="1"/>
</dbReference>
<dbReference type="NCBIfam" id="NF008352">
    <property type="entry name" value="PRK11139.1"/>
    <property type="match status" value="1"/>
</dbReference>
<evidence type="ECO:0000313" key="7">
    <source>
        <dbReference type="Proteomes" id="UP000462435"/>
    </source>
</evidence>
<name>A0A7V8JTH5_9BURK</name>
<evidence type="ECO:0000259" key="5">
    <source>
        <dbReference type="PROSITE" id="PS50931"/>
    </source>
</evidence>
<accession>A0A7V8JTH5</accession>
<dbReference type="Proteomes" id="UP000462435">
    <property type="component" value="Unassembled WGS sequence"/>
</dbReference>
<dbReference type="GO" id="GO:0003700">
    <property type="term" value="F:DNA-binding transcription factor activity"/>
    <property type="evidence" value="ECO:0007669"/>
    <property type="project" value="InterPro"/>
</dbReference>
<comment type="similarity">
    <text evidence="1">Belongs to the LysR transcriptional regulatory family.</text>
</comment>
<sequence length="301" mass="33314">MAARKLPSLNALRAFEASARHCSFTLAAQELHVTQGAVSHQIKALEEELGLPLFERLPNQLRLTRAGQDYLVAIRDAFDRIERATGHLRTPAGRQRLAISCSPNFSSKWLVPRLGEFTAQHPHLELRLEQSERHANFVRDDIDVAIRYGVGPWPELECLRLGDECLVPVCSPSLPAMRSAHELAAATLLHVHDQRGWSDWFLAQGLAAPDKASILFNHESASIDAALAGQGVALARSSLVALALRQRTLIAPFAPGPALAEAYWMICPRNGKDEEKLALFADWLRRSVEADRQFRAAGYPV</sequence>
<dbReference type="GO" id="GO:0006351">
    <property type="term" value="P:DNA-templated transcription"/>
    <property type="evidence" value="ECO:0007669"/>
    <property type="project" value="TreeGrafter"/>
</dbReference>
<dbReference type="SUPFAM" id="SSF46785">
    <property type="entry name" value="Winged helix' DNA-binding domain"/>
    <property type="match status" value="1"/>
</dbReference>
<feature type="domain" description="HTH lysR-type" evidence="5">
    <location>
        <begin position="7"/>
        <end position="64"/>
    </location>
</feature>
<dbReference type="InterPro" id="IPR036390">
    <property type="entry name" value="WH_DNA-bd_sf"/>
</dbReference>
<dbReference type="CDD" id="cd08432">
    <property type="entry name" value="PBP2_GcdR_TrpI_HvrB_AmpR_like"/>
    <property type="match status" value="1"/>
</dbReference>
<dbReference type="PANTHER" id="PTHR30537">
    <property type="entry name" value="HTH-TYPE TRANSCRIPTIONAL REGULATOR"/>
    <property type="match status" value="1"/>
</dbReference>
<dbReference type="Gene3D" id="3.40.190.10">
    <property type="entry name" value="Periplasmic binding protein-like II"/>
    <property type="match status" value="2"/>
</dbReference>